<dbReference type="Gramene" id="OB12G16030.1">
    <property type="protein sequence ID" value="OB12G16030.1"/>
    <property type="gene ID" value="OB12G16030"/>
</dbReference>
<dbReference type="SUPFAM" id="SSF50129">
    <property type="entry name" value="GroES-like"/>
    <property type="match status" value="1"/>
</dbReference>
<dbReference type="Gene3D" id="3.90.180.10">
    <property type="entry name" value="Medium-chain alcohol dehydrogenases, catalytic domain"/>
    <property type="match status" value="1"/>
</dbReference>
<dbReference type="AlphaFoldDB" id="J3NC95"/>
<proteinExistence type="predicted"/>
<protein>
    <recommendedName>
        <fullName evidence="3">Oxidoreductase N-terminal domain-containing protein</fullName>
    </recommendedName>
</protein>
<reference evidence="1" key="2">
    <citation type="submission" date="2013-04" db="UniProtKB">
        <authorList>
            <consortium name="EnsemblPlants"/>
        </authorList>
    </citation>
    <scope>IDENTIFICATION</scope>
</reference>
<name>J3NC95_ORYBR</name>
<dbReference type="InterPro" id="IPR011032">
    <property type="entry name" value="GroES-like_sf"/>
</dbReference>
<dbReference type="EnsemblPlants" id="OB12G16030.1">
    <property type="protein sequence ID" value="OB12G16030.1"/>
    <property type="gene ID" value="OB12G16030"/>
</dbReference>
<reference evidence="1" key="1">
    <citation type="journal article" date="2013" name="Nat. Commun.">
        <title>Whole-genome sequencing of Oryza brachyantha reveals mechanisms underlying Oryza genome evolution.</title>
        <authorList>
            <person name="Chen J."/>
            <person name="Huang Q."/>
            <person name="Gao D."/>
            <person name="Wang J."/>
            <person name="Lang Y."/>
            <person name="Liu T."/>
            <person name="Li B."/>
            <person name="Bai Z."/>
            <person name="Luis Goicoechea J."/>
            <person name="Liang C."/>
            <person name="Chen C."/>
            <person name="Zhang W."/>
            <person name="Sun S."/>
            <person name="Liao Y."/>
            <person name="Zhang X."/>
            <person name="Yang L."/>
            <person name="Song C."/>
            <person name="Wang M."/>
            <person name="Shi J."/>
            <person name="Liu G."/>
            <person name="Liu J."/>
            <person name="Zhou H."/>
            <person name="Zhou W."/>
            <person name="Yu Q."/>
            <person name="An N."/>
            <person name="Chen Y."/>
            <person name="Cai Q."/>
            <person name="Wang B."/>
            <person name="Liu B."/>
            <person name="Min J."/>
            <person name="Huang Y."/>
            <person name="Wu H."/>
            <person name="Li Z."/>
            <person name="Zhang Y."/>
            <person name="Yin Y."/>
            <person name="Song W."/>
            <person name="Jiang J."/>
            <person name="Jackson S.A."/>
            <person name="Wing R.A."/>
            <person name="Wang J."/>
            <person name="Chen M."/>
        </authorList>
    </citation>
    <scope>NUCLEOTIDE SEQUENCE [LARGE SCALE GENOMIC DNA]</scope>
    <source>
        <strain evidence="1">cv. IRGC 101232</strain>
    </source>
</reference>
<keyword evidence="2" id="KW-1185">Reference proteome</keyword>
<accession>J3NC95</accession>
<sequence length="124" mass="13860">MEQHDKFNICLSSLTFCQQLYQLSHRQVSLYLSLSIYFFYTLTSLSSLAQEASTMVSTVASRMVSNRRAILKRYAVRGLPSEYNIEVVTTMPSTLALSAGPSMVVVKSLYISCDPYVHDLSSDG</sequence>
<dbReference type="Proteomes" id="UP000006038">
    <property type="component" value="Chromosome 12"/>
</dbReference>
<evidence type="ECO:0000313" key="2">
    <source>
        <dbReference type="Proteomes" id="UP000006038"/>
    </source>
</evidence>
<dbReference type="HOGENOM" id="CLU_2007437_0_0_1"/>
<organism evidence="1">
    <name type="scientific">Oryza brachyantha</name>
    <name type="common">malo sina</name>
    <dbReference type="NCBI Taxonomy" id="4533"/>
    <lineage>
        <taxon>Eukaryota</taxon>
        <taxon>Viridiplantae</taxon>
        <taxon>Streptophyta</taxon>
        <taxon>Embryophyta</taxon>
        <taxon>Tracheophyta</taxon>
        <taxon>Spermatophyta</taxon>
        <taxon>Magnoliopsida</taxon>
        <taxon>Liliopsida</taxon>
        <taxon>Poales</taxon>
        <taxon>Poaceae</taxon>
        <taxon>BOP clade</taxon>
        <taxon>Oryzoideae</taxon>
        <taxon>Oryzeae</taxon>
        <taxon>Oryzinae</taxon>
        <taxon>Oryza</taxon>
    </lineage>
</organism>
<evidence type="ECO:0008006" key="3">
    <source>
        <dbReference type="Google" id="ProtNLM"/>
    </source>
</evidence>
<evidence type="ECO:0000313" key="1">
    <source>
        <dbReference type="EnsemblPlants" id="OB12G16030.1"/>
    </source>
</evidence>